<evidence type="ECO:0000313" key="6">
    <source>
        <dbReference type="WBParaSite" id="Bm10930.1"/>
    </source>
</evidence>
<evidence type="ECO:0000313" key="7">
    <source>
        <dbReference type="WormBase" id="Bm10930"/>
    </source>
</evidence>
<evidence type="ECO:0000259" key="2">
    <source>
        <dbReference type="PROSITE" id="PS50076"/>
    </source>
</evidence>
<dbReference type="CDD" id="cd06257">
    <property type="entry name" value="DnaJ"/>
    <property type="match status" value="1"/>
</dbReference>
<gene>
    <name evidence="3 6 7" type="ORF">Bm10930</name>
    <name evidence="4" type="ORF">BM_BM10930</name>
    <name evidence="3" type="ORF">BM_Bm10930</name>
</gene>
<dbReference type="InterPro" id="IPR036869">
    <property type="entry name" value="J_dom_sf"/>
</dbReference>
<dbReference type="InterPro" id="IPR029827">
    <property type="entry name" value="JDP1-like"/>
</dbReference>
<evidence type="ECO:0000313" key="5">
    <source>
        <dbReference type="Proteomes" id="UP000006672"/>
    </source>
</evidence>
<dbReference type="WBParaSite" id="Bm10930.1">
    <property type="protein sequence ID" value="Bm10930.1"/>
    <property type="gene ID" value="WBGene00231191"/>
</dbReference>
<keyword evidence="5" id="KW-1185">Reference proteome</keyword>
<dbReference type="RefSeq" id="XP_042929390.1">
    <property type="nucleotide sequence ID" value="XM_043073456.1"/>
</dbReference>
<dbReference type="InterPro" id="IPR001623">
    <property type="entry name" value="DnaJ_domain"/>
</dbReference>
<dbReference type="FunCoup" id="A0A0H5SBC5">
    <property type="interactions" value="374"/>
</dbReference>
<sequence>MQYTAHDTFGGGYDYDRPNYYAILGCDRCSTKSQIIAEYRQRIRQLHPDKSLKQVPEIFHELQKAKNILIDDETRRMYDAWFDCSINIPWRMWLENSHNFFGVHWTSRVHSLPALKYRKGETKMEDSFVGGILCQPSSHHSLLLNKFRHYEI</sequence>
<accession>A0A4E9ESJ9</accession>
<name>A0A0H5SBC5_BRUMA</name>
<dbReference type="Gene3D" id="1.10.287.110">
    <property type="entry name" value="DnaJ domain"/>
    <property type="match status" value="1"/>
</dbReference>
<dbReference type="GeneID" id="6103023"/>
<evidence type="ECO:0000313" key="3">
    <source>
        <dbReference type="EMBL" id="CRZ25974.1"/>
    </source>
</evidence>
<dbReference type="EMBL" id="LN857014">
    <property type="protein sequence ID" value="CRZ25974.1"/>
    <property type="molecule type" value="Genomic_DNA"/>
</dbReference>
<dbReference type="AlphaFoldDB" id="A0A0H5SBC5"/>
<dbReference type="PANTHER" id="PTHR44500:SF1">
    <property type="entry name" value="DNAJ HOMOLOG SUBFAMILY C MEMBER 12"/>
    <property type="match status" value="1"/>
</dbReference>
<proteinExistence type="predicted"/>
<dbReference type="SMART" id="SM00271">
    <property type="entry name" value="DnaJ"/>
    <property type="match status" value="1"/>
</dbReference>
<dbReference type="EMBL" id="CAAKNF010000196">
    <property type="protein sequence ID" value="VIO86287.1"/>
    <property type="molecule type" value="Genomic_DNA"/>
</dbReference>
<accession>A0A0H5SBC5</accession>
<dbReference type="PROSITE" id="PS50076">
    <property type="entry name" value="DNAJ_2"/>
    <property type="match status" value="1"/>
</dbReference>
<dbReference type="GO" id="GO:0005737">
    <property type="term" value="C:cytoplasm"/>
    <property type="evidence" value="ECO:0007669"/>
    <property type="project" value="TreeGrafter"/>
</dbReference>
<dbReference type="OrthoDB" id="436519at2759"/>
<evidence type="ECO:0000313" key="4">
    <source>
        <dbReference type="EMBL" id="VIO86287.1"/>
    </source>
</evidence>
<protein>
    <submittedName>
        <fullName evidence="3">Bm10930</fullName>
    </submittedName>
    <submittedName>
        <fullName evidence="6">J domain-containing protein</fullName>
    </submittedName>
</protein>
<reference evidence="6" key="4">
    <citation type="submission" date="2019-12" db="UniProtKB">
        <authorList>
            <consortium name="WormBaseParasite"/>
        </authorList>
    </citation>
    <scope>IDENTIFICATION</scope>
</reference>
<reference evidence="3" key="2">
    <citation type="submission" date="2012-12" db="EMBL/GenBank/DDBJ databases">
        <authorList>
            <person name="Gao Y.W."/>
            <person name="Fan S.T."/>
            <person name="Sun H.T."/>
            <person name="Wang Z."/>
            <person name="Gao X.L."/>
            <person name="Li Y.G."/>
            <person name="Wang T.C."/>
            <person name="Zhang K."/>
            <person name="Xu W.W."/>
            <person name="Yu Z.J."/>
            <person name="Xia X.Z."/>
        </authorList>
    </citation>
    <scope>NUCLEOTIDE SEQUENCE</scope>
    <source>
        <strain evidence="3">FR3</strain>
    </source>
</reference>
<dbReference type="PANTHER" id="PTHR44500">
    <property type="entry name" value="DNAJ HOMOLOG SUBFAMILY C MEMBER 12"/>
    <property type="match status" value="1"/>
</dbReference>
<reference evidence="4" key="3">
    <citation type="submission" date="2019-04" db="EMBL/GenBank/DDBJ databases">
        <authorList>
            <person name="Howe K."/>
            <person name="Paulini M."/>
            <person name="Williams G."/>
        </authorList>
    </citation>
    <scope>NUCLEOTIDE SEQUENCE [LARGE SCALE GENOMIC DNA]</scope>
    <source>
        <strain evidence="4">FR3</strain>
    </source>
</reference>
<dbReference type="SUPFAM" id="SSF46565">
    <property type="entry name" value="Chaperone J-domain"/>
    <property type="match status" value="1"/>
</dbReference>
<dbReference type="STRING" id="6279.A0A0H5SBC5"/>
<reference evidence="3 5" key="1">
    <citation type="journal article" date="2007" name="Science">
        <title>Draft genome of the filarial nematode parasite Brugia malayi.</title>
        <authorList>
            <person name="Ghedin E."/>
            <person name="Wang S."/>
            <person name="Spiro D."/>
            <person name="Caler E."/>
            <person name="Zhao Q."/>
            <person name="Crabtree J."/>
            <person name="Allen J.E."/>
            <person name="Delcher A.L."/>
            <person name="Guiliano D.B."/>
            <person name="Miranda-Saavedra D."/>
            <person name="Angiuoli S.V."/>
            <person name="Creasy T."/>
            <person name="Amedeo P."/>
            <person name="Haas B."/>
            <person name="El-Sayed N.M."/>
            <person name="Wortman J.R."/>
            <person name="Feldblyum T."/>
            <person name="Tallon L."/>
            <person name="Schatz M."/>
            <person name="Shumway M."/>
            <person name="Koo H."/>
            <person name="Salzberg S.L."/>
            <person name="Schobel S."/>
            <person name="Pertea M."/>
            <person name="Pop M."/>
            <person name="White O."/>
            <person name="Barton G.J."/>
            <person name="Carlow C.K."/>
            <person name="Crawford M.J."/>
            <person name="Daub J."/>
            <person name="Dimmic M.W."/>
            <person name="Estes C.F."/>
            <person name="Foster J.M."/>
            <person name="Ganatra M."/>
            <person name="Gregory W.F."/>
            <person name="Johnson N.M."/>
            <person name="Jin J."/>
            <person name="Komuniecki R."/>
            <person name="Korf I."/>
            <person name="Kumar S."/>
            <person name="Laney S."/>
            <person name="Li B.W."/>
            <person name="Li W."/>
            <person name="Lindblom T.H."/>
            <person name="Lustigman S."/>
            <person name="Ma D."/>
            <person name="Maina C.V."/>
            <person name="Martin D.M."/>
            <person name="McCarter J.P."/>
            <person name="McReynolds L."/>
            <person name="Mitreva M."/>
            <person name="Nutman T.B."/>
            <person name="Parkinson J."/>
            <person name="Peregrin-Alvarez J.M."/>
            <person name="Poole C."/>
            <person name="Ren Q."/>
            <person name="Saunders L."/>
            <person name="Sluder A.E."/>
            <person name="Smith K."/>
            <person name="Stanke M."/>
            <person name="Unnasch T.R."/>
            <person name="Ware J."/>
            <person name="Wei A.D."/>
            <person name="Weil G."/>
            <person name="Williams D.J."/>
            <person name="Zhang Y."/>
            <person name="Williams S.A."/>
            <person name="Fraser-Liggett C."/>
            <person name="Slatko B."/>
            <person name="Blaxter M.L."/>
            <person name="Scott A.L."/>
        </authorList>
    </citation>
    <scope>NUCLEOTIDE SEQUENCE</scope>
    <source>
        <strain evidence="3 5">FR3</strain>
    </source>
</reference>
<dbReference type="Pfam" id="PF00226">
    <property type="entry name" value="DnaJ"/>
    <property type="match status" value="1"/>
</dbReference>
<dbReference type="Proteomes" id="UP000006672">
    <property type="component" value="Unassembled WGS sequence"/>
</dbReference>
<dbReference type="KEGG" id="bmy:BM_BM10930"/>
<dbReference type="WormBase" id="Bm10930">
    <property type="protein sequence ID" value="BM28986"/>
    <property type="gene ID" value="WBGene00231191"/>
</dbReference>
<dbReference type="OMA" id="LNKFRHY"/>
<keyword evidence="1" id="KW-0143">Chaperone</keyword>
<feature type="domain" description="J" evidence="2">
    <location>
        <begin position="19"/>
        <end position="82"/>
    </location>
</feature>
<dbReference type="CTD" id="6103023"/>
<organism evidence="3">
    <name type="scientific">Brugia malayi</name>
    <name type="common">Filarial nematode worm</name>
    <dbReference type="NCBI Taxonomy" id="6279"/>
    <lineage>
        <taxon>Eukaryota</taxon>
        <taxon>Metazoa</taxon>
        <taxon>Ecdysozoa</taxon>
        <taxon>Nematoda</taxon>
        <taxon>Chromadorea</taxon>
        <taxon>Rhabditida</taxon>
        <taxon>Spirurina</taxon>
        <taxon>Spiruromorpha</taxon>
        <taxon>Filarioidea</taxon>
        <taxon>Onchocercidae</taxon>
        <taxon>Brugia</taxon>
    </lineage>
</organism>
<evidence type="ECO:0000256" key="1">
    <source>
        <dbReference type="ARBA" id="ARBA00023186"/>
    </source>
</evidence>